<feature type="domain" description="HTH merR-type" evidence="1">
    <location>
        <begin position="8"/>
        <end position="63"/>
    </location>
</feature>
<organism evidence="2 3">
    <name type="scientific">Actinoplanes flavus</name>
    <dbReference type="NCBI Taxonomy" id="2820290"/>
    <lineage>
        <taxon>Bacteria</taxon>
        <taxon>Bacillati</taxon>
        <taxon>Actinomycetota</taxon>
        <taxon>Actinomycetes</taxon>
        <taxon>Micromonosporales</taxon>
        <taxon>Micromonosporaceae</taxon>
        <taxon>Actinoplanes</taxon>
    </lineage>
</organism>
<keyword evidence="3" id="KW-1185">Reference proteome</keyword>
<sequence length="290" mass="29577">MTAGLLNLTELSAESGVPAPRLRQYAEAGLLPPARRDGGRLGYPPAEVTTVRALAGAEDLGLDADTLATLAAGWRDGECTSTQHRLAAAVTARLDQVQADIAERNRQAVAAGPGTAAWATEIGGSASLSEDAARLQAVSAALTTAAHDGPCGDGCGCATALAAAGTTYHFPHDATSSEAALACDLVADGGDAHDRIGVWQQALARVERRDPLPDTPDGVALRFPFDVELAASLGRLAAAEYRCCSFGSYTLIVDGAGLRLEVRMPGEAAGMLAAVVGLPDTGVNDAAHQP</sequence>
<name>A0ABS3UVS9_9ACTN</name>
<dbReference type="Pfam" id="PF13411">
    <property type="entry name" value="MerR_1"/>
    <property type="match status" value="1"/>
</dbReference>
<comment type="caution">
    <text evidence="2">The sequence shown here is derived from an EMBL/GenBank/DDBJ whole genome shotgun (WGS) entry which is preliminary data.</text>
</comment>
<dbReference type="RefSeq" id="WP_208471866.1">
    <property type="nucleotide sequence ID" value="NZ_JAGFNS010000030.1"/>
</dbReference>
<dbReference type="EMBL" id="JAGFNS010000030">
    <property type="protein sequence ID" value="MBO3742672.1"/>
    <property type="molecule type" value="Genomic_DNA"/>
</dbReference>
<dbReference type="SUPFAM" id="SSF46955">
    <property type="entry name" value="Putative DNA-binding domain"/>
    <property type="match status" value="1"/>
</dbReference>
<gene>
    <name evidence="2" type="ORF">J5X75_34690</name>
</gene>
<dbReference type="InterPro" id="IPR009061">
    <property type="entry name" value="DNA-bd_dom_put_sf"/>
</dbReference>
<dbReference type="Gene3D" id="1.10.1660.10">
    <property type="match status" value="1"/>
</dbReference>
<dbReference type="Proteomes" id="UP000679690">
    <property type="component" value="Unassembled WGS sequence"/>
</dbReference>
<proteinExistence type="predicted"/>
<evidence type="ECO:0000313" key="2">
    <source>
        <dbReference type="EMBL" id="MBO3742672.1"/>
    </source>
</evidence>
<evidence type="ECO:0000313" key="3">
    <source>
        <dbReference type="Proteomes" id="UP000679690"/>
    </source>
</evidence>
<reference evidence="2 3" key="1">
    <citation type="submission" date="2021-03" db="EMBL/GenBank/DDBJ databases">
        <title>Actinoplanes flavus sp. nov., a novel actinomycete isolated from Coconut Palm rhizosphere soil.</title>
        <authorList>
            <person name="Luo X."/>
        </authorList>
    </citation>
    <scope>NUCLEOTIDE SEQUENCE [LARGE SCALE GENOMIC DNA]</scope>
    <source>
        <strain evidence="2 3">NEAU-H7</strain>
    </source>
</reference>
<evidence type="ECO:0000259" key="1">
    <source>
        <dbReference type="Pfam" id="PF13411"/>
    </source>
</evidence>
<protein>
    <submittedName>
        <fullName evidence="2">MerR family transcriptional regulator</fullName>
    </submittedName>
</protein>
<accession>A0ABS3UVS9</accession>
<dbReference type="InterPro" id="IPR000551">
    <property type="entry name" value="MerR-type_HTH_dom"/>
</dbReference>